<dbReference type="AlphaFoldDB" id="A0A8X7YYW4"/>
<keyword evidence="1" id="KW-0812">Transmembrane</keyword>
<name>A0A8X7YYW4_POPTO</name>
<evidence type="ECO:0000313" key="2">
    <source>
        <dbReference type="EMBL" id="KAG6758940.1"/>
    </source>
</evidence>
<dbReference type="Proteomes" id="UP000886885">
    <property type="component" value="Chromosome 10A"/>
</dbReference>
<dbReference type="EMBL" id="JAAWWB010000019">
    <property type="protein sequence ID" value="KAG6758940.1"/>
    <property type="molecule type" value="Genomic_DNA"/>
</dbReference>
<protein>
    <submittedName>
        <fullName evidence="2">Uncharacterized protein</fullName>
    </submittedName>
</protein>
<organism evidence="2 3">
    <name type="scientific">Populus tomentosa</name>
    <name type="common">Chinese white poplar</name>
    <dbReference type="NCBI Taxonomy" id="118781"/>
    <lineage>
        <taxon>Eukaryota</taxon>
        <taxon>Viridiplantae</taxon>
        <taxon>Streptophyta</taxon>
        <taxon>Embryophyta</taxon>
        <taxon>Tracheophyta</taxon>
        <taxon>Spermatophyta</taxon>
        <taxon>Magnoliopsida</taxon>
        <taxon>eudicotyledons</taxon>
        <taxon>Gunneridae</taxon>
        <taxon>Pentapetalae</taxon>
        <taxon>rosids</taxon>
        <taxon>fabids</taxon>
        <taxon>Malpighiales</taxon>
        <taxon>Salicaceae</taxon>
        <taxon>Saliceae</taxon>
        <taxon>Populus</taxon>
    </lineage>
</organism>
<reference evidence="2" key="1">
    <citation type="journal article" date="2020" name="bioRxiv">
        <title>Hybrid origin of Populus tomentosa Carr. identified through genome sequencing and phylogenomic analysis.</title>
        <authorList>
            <person name="An X."/>
            <person name="Gao K."/>
            <person name="Chen Z."/>
            <person name="Li J."/>
            <person name="Yang X."/>
            <person name="Yang X."/>
            <person name="Zhou J."/>
            <person name="Guo T."/>
            <person name="Zhao T."/>
            <person name="Huang S."/>
            <person name="Miao D."/>
            <person name="Khan W.U."/>
            <person name="Rao P."/>
            <person name="Ye M."/>
            <person name="Lei B."/>
            <person name="Liao W."/>
            <person name="Wang J."/>
            <person name="Ji L."/>
            <person name="Li Y."/>
            <person name="Guo B."/>
            <person name="Mustafa N.S."/>
            <person name="Li S."/>
            <person name="Yun Q."/>
            <person name="Keller S.R."/>
            <person name="Mao J."/>
            <person name="Zhang R."/>
            <person name="Strauss S.H."/>
        </authorList>
    </citation>
    <scope>NUCLEOTIDE SEQUENCE</scope>
    <source>
        <strain evidence="2">GM15</strain>
        <tissue evidence="2">Leaf</tissue>
    </source>
</reference>
<evidence type="ECO:0000256" key="1">
    <source>
        <dbReference type="SAM" id="Phobius"/>
    </source>
</evidence>
<keyword evidence="1" id="KW-1133">Transmembrane helix</keyword>
<keyword evidence="3" id="KW-1185">Reference proteome</keyword>
<keyword evidence="1" id="KW-0472">Membrane</keyword>
<evidence type="ECO:0000313" key="3">
    <source>
        <dbReference type="Proteomes" id="UP000886885"/>
    </source>
</evidence>
<sequence>MRSCKLWPTKKFLCLHRPGKLPPVYAYYGDEVAKGNGLNCDWNRFGQPGGFVLVMWLTSVAYHIVASGWIFVSHGTLLSSDYDEDGYLAN</sequence>
<comment type="caution">
    <text evidence="2">The sequence shown here is derived from an EMBL/GenBank/DDBJ whole genome shotgun (WGS) entry which is preliminary data.</text>
</comment>
<gene>
    <name evidence="2" type="ORF">POTOM_035403</name>
</gene>
<proteinExistence type="predicted"/>
<feature type="transmembrane region" description="Helical" evidence="1">
    <location>
        <begin position="51"/>
        <end position="72"/>
    </location>
</feature>
<accession>A0A8X7YYW4</accession>